<dbReference type="EMBL" id="QQPC01000009">
    <property type="protein sequence ID" value="REA83891.1"/>
    <property type="molecule type" value="Genomic_DNA"/>
</dbReference>
<gene>
    <name evidence="6" type="ORF">DD902_08555</name>
    <name evidence="7" type="ORF">DV961_02130</name>
    <name evidence="5" type="ORF">EGV54_01255</name>
</gene>
<evidence type="ECO:0000256" key="3">
    <source>
        <dbReference type="ARBA" id="ARBA00023163"/>
    </source>
</evidence>
<dbReference type="eggNOG" id="COG2207">
    <property type="taxonomic scope" value="Bacteria"/>
</dbReference>
<dbReference type="Proteomes" id="UP000600220">
    <property type="component" value="Unassembled WGS sequence"/>
</dbReference>
<dbReference type="OrthoDB" id="9801123at2"/>
<evidence type="ECO:0000313" key="8">
    <source>
        <dbReference type="Proteomes" id="UP000246800"/>
    </source>
</evidence>
<dbReference type="PANTHER" id="PTHR47504:SF5">
    <property type="entry name" value="RIGHT ORIGIN-BINDING PROTEIN"/>
    <property type="match status" value="1"/>
</dbReference>
<dbReference type="InterPro" id="IPR011256">
    <property type="entry name" value="Reg_factor_effector_dom_sf"/>
</dbReference>
<dbReference type="SMART" id="SM00342">
    <property type="entry name" value="HTH_ARAC"/>
    <property type="match status" value="1"/>
</dbReference>
<dbReference type="InterPro" id="IPR050959">
    <property type="entry name" value="MarA-like"/>
</dbReference>
<dbReference type="GO" id="GO:0043565">
    <property type="term" value="F:sequence-specific DNA binding"/>
    <property type="evidence" value="ECO:0007669"/>
    <property type="project" value="InterPro"/>
</dbReference>
<dbReference type="Proteomes" id="UP000246800">
    <property type="component" value="Unassembled WGS sequence"/>
</dbReference>
<dbReference type="InterPro" id="IPR010499">
    <property type="entry name" value="AraC_E-bd"/>
</dbReference>
<dbReference type="Gene3D" id="1.10.10.60">
    <property type="entry name" value="Homeodomain-like"/>
    <property type="match status" value="2"/>
</dbReference>
<dbReference type="InterPro" id="IPR029441">
    <property type="entry name" value="Cass2"/>
</dbReference>
<dbReference type="InterPro" id="IPR009057">
    <property type="entry name" value="Homeodomain-like_sf"/>
</dbReference>
<reference evidence="9" key="3">
    <citation type="journal article" date="2018" name="Vet. Microbiol.">
        <title>Molecular epidemiology of methicillin-resistant staphylococci amongst veterinary personnel, personnel-owned pets, patients and the hospital environment of two companion animal veterinary hospitals.</title>
        <authorList>
            <person name="Worthing K.A."/>
            <person name="Brown J."/>
            <person name="Gerber L."/>
            <person name="Abraham S."/>
            <person name="Trott D."/>
            <person name="Norris J.M."/>
        </authorList>
    </citation>
    <scope>NUCLEOTIDE SEQUENCE [LARGE SCALE GENOMIC DNA]</scope>
    <source>
        <strain evidence="9">ST496-2</strain>
    </source>
</reference>
<reference evidence="6 8" key="1">
    <citation type="journal article" date="2018" name="Vet. Microbiol.">
        <title>Clonal diversity and geographic distribution of methicillin-resistant Staphylococcus pseudintermedius from Australian animals: Discovery of novel sequence types.</title>
        <authorList>
            <person name="Worthing K.A."/>
            <person name="Abraham S."/>
            <person name="Coombs G.W."/>
            <person name="Pang S."/>
            <person name="Saputra S."/>
            <person name="Jordan D."/>
            <person name="Trott D.J."/>
            <person name="Norris J.M."/>
        </authorList>
    </citation>
    <scope>NUCLEOTIDE SEQUENCE [LARGE SCALE GENOMIC DNA]</scope>
    <source>
        <strain evidence="6 8">ST525 1</strain>
    </source>
</reference>
<dbReference type="OMA" id="SLYVEIY"/>
<evidence type="ECO:0000256" key="2">
    <source>
        <dbReference type="ARBA" id="ARBA00023125"/>
    </source>
</evidence>
<evidence type="ECO:0000313" key="10">
    <source>
        <dbReference type="Proteomes" id="UP000600220"/>
    </source>
</evidence>
<evidence type="ECO:0000313" key="6">
    <source>
        <dbReference type="EMBL" id="PWZ74482.1"/>
    </source>
</evidence>
<proteinExistence type="predicted"/>
<dbReference type="Gene3D" id="3.20.80.10">
    <property type="entry name" value="Regulatory factor, effector binding domain"/>
    <property type="match status" value="1"/>
</dbReference>
<reference evidence="7" key="2">
    <citation type="journal article" date="2018" name="Vet. Microbiol.">
        <title>Methicillin-resistant staphylococci amongst veterinary personnel, personnel-owned pets, patients and the hospital environment of two small animal veterinary hospitals.</title>
        <authorList>
            <person name="Worthing K.A."/>
            <person name="Brown J."/>
            <person name="Gerber L."/>
            <person name="Abraham S."/>
            <person name="Trott D."/>
            <person name="Norris J.M."/>
        </authorList>
    </citation>
    <scope>NUCLEOTIDE SEQUENCE</scope>
    <source>
        <strain evidence="7">ST496-2</strain>
    </source>
</reference>
<reference evidence="5 10" key="4">
    <citation type="submission" date="2018-11" db="EMBL/GenBank/DDBJ databases">
        <authorList>
            <consortium name="Veterinary Laboratory Investigation and Response Network"/>
        </authorList>
    </citation>
    <scope>NUCLEOTIDE SEQUENCE [LARGE SCALE GENOMIC DNA]</scope>
    <source>
        <strain evidence="5 10">SPSE-18-VL-LA-PA-Ryan-0021</strain>
    </source>
</reference>
<comment type="caution">
    <text evidence="6">The sequence shown here is derived from an EMBL/GenBank/DDBJ whole genome shotgun (WGS) entry which is preliminary data.</text>
</comment>
<organism evidence="6 8">
    <name type="scientific">Staphylococcus pseudintermedius</name>
    <dbReference type="NCBI Taxonomy" id="283734"/>
    <lineage>
        <taxon>Bacteria</taxon>
        <taxon>Bacillati</taxon>
        <taxon>Bacillota</taxon>
        <taxon>Bacilli</taxon>
        <taxon>Bacillales</taxon>
        <taxon>Staphylococcaceae</taxon>
        <taxon>Staphylococcus</taxon>
        <taxon>Staphylococcus intermedius group</taxon>
    </lineage>
</organism>
<sequence length="285" mass="33071">MDVIKHLQRAMVYIEDHLLEPFDLQTLSEYVEISPYHLEQSFTMIIGKTPQEYCRARRLTLAANDLIHGANRLIDLAKRYQYADANTFAHDFSDYHGVSPLQAKLKKDQLQMQERLYLKLSTTSQKPYPYRLETLGDFSLVGCSRFVPSAELEHHFIIPDFLEDLKMDGTLKDIIRYNDIGPHELFVVSCPLEQGLEIFVGVPSERFPGHLEDRFLAGRQYAVFNLQGEIDFVTSEAWHYIETSLQLTLPFERDALYIEIYPLDISFEDPFTKVQLCVPVNIDEN</sequence>
<dbReference type="GeneID" id="93822896"/>
<evidence type="ECO:0000313" key="9">
    <source>
        <dbReference type="Proteomes" id="UP000256409"/>
    </source>
</evidence>
<dbReference type="Proteomes" id="UP000256409">
    <property type="component" value="Unassembled WGS sequence"/>
</dbReference>
<dbReference type="GO" id="GO:0003700">
    <property type="term" value="F:DNA-binding transcription factor activity"/>
    <property type="evidence" value="ECO:0007669"/>
    <property type="project" value="InterPro"/>
</dbReference>
<dbReference type="AlphaFoldDB" id="A0A166P715"/>
<feature type="domain" description="HTH araC/xylS-type" evidence="4">
    <location>
        <begin position="8"/>
        <end position="106"/>
    </location>
</feature>
<evidence type="ECO:0000256" key="1">
    <source>
        <dbReference type="ARBA" id="ARBA00023015"/>
    </source>
</evidence>
<protein>
    <submittedName>
        <fullName evidence="6">AraC family transcriptional regulator</fullName>
    </submittedName>
</protein>
<keyword evidence="2" id="KW-0238">DNA-binding</keyword>
<dbReference type="RefSeq" id="WP_014613858.1">
    <property type="nucleotide sequence ID" value="NZ_AP019372.1"/>
</dbReference>
<dbReference type="PROSITE" id="PS01124">
    <property type="entry name" value="HTH_ARAC_FAMILY_2"/>
    <property type="match status" value="1"/>
</dbReference>
<accession>A0A166P715</accession>
<evidence type="ECO:0000313" key="5">
    <source>
        <dbReference type="EMBL" id="EGQ4383728.1"/>
    </source>
</evidence>
<name>A0A166P715_STAPS</name>
<dbReference type="SUPFAM" id="SSF55136">
    <property type="entry name" value="Probable bacterial effector-binding domain"/>
    <property type="match status" value="1"/>
</dbReference>
<dbReference type="Pfam" id="PF14526">
    <property type="entry name" value="Cass2"/>
    <property type="match status" value="1"/>
</dbReference>
<dbReference type="InterPro" id="IPR018060">
    <property type="entry name" value="HTH_AraC"/>
</dbReference>
<dbReference type="PANTHER" id="PTHR47504">
    <property type="entry name" value="RIGHT ORIGIN-BINDING PROTEIN"/>
    <property type="match status" value="1"/>
</dbReference>
<evidence type="ECO:0000259" key="4">
    <source>
        <dbReference type="PROSITE" id="PS01124"/>
    </source>
</evidence>
<keyword evidence="1" id="KW-0805">Transcription regulation</keyword>
<dbReference type="SMART" id="SM00871">
    <property type="entry name" value="AraC_E_bind"/>
    <property type="match status" value="1"/>
</dbReference>
<keyword evidence="10" id="KW-1185">Reference proteome</keyword>
<dbReference type="EMBL" id="QEIT01000037">
    <property type="protein sequence ID" value="PWZ74482.1"/>
    <property type="molecule type" value="Genomic_DNA"/>
</dbReference>
<dbReference type="eggNOG" id="COG3708">
    <property type="taxonomic scope" value="Bacteria"/>
</dbReference>
<dbReference type="Pfam" id="PF12833">
    <property type="entry name" value="HTH_18"/>
    <property type="match status" value="1"/>
</dbReference>
<keyword evidence="3" id="KW-0804">Transcription</keyword>
<evidence type="ECO:0000313" key="7">
    <source>
        <dbReference type="EMBL" id="REA83891.1"/>
    </source>
</evidence>
<dbReference type="EMBL" id="AAXKXX010000001">
    <property type="protein sequence ID" value="EGQ4383728.1"/>
    <property type="molecule type" value="Genomic_DNA"/>
</dbReference>
<dbReference type="SUPFAM" id="SSF46689">
    <property type="entry name" value="Homeodomain-like"/>
    <property type="match status" value="2"/>
</dbReference>